<dbReference type="EnsemblMetazoa" id="G29005.1">
    <property type="protein sequence ID" value="G29005.1:cds"/>
    <property type="gene ID" value="G29005"/>
</dbReference>
<evidence type="ECO:0000313" key="3">
    <source>
        <dbReference type="Proteomes" id="UP000005408"/>
    </source>
</evidence>
<feature type="region of interest" description="Disordered" evidence="1">
    <location>
        <begin position="346"/>
        <end position="373"/>
    </location>
</feature>
<feature type="compositionally biased region" description="Low complexity" evidence="1">
    <location>
        <begin position="281"/>
        <end position="290"/>
    </location>
</feature>
<protein>
    <submittedName>
        <fullName evidence="2">Uncharacterized protein</fullName>
    </submittedName>
</protein>
<dbReference type="AlphaFoldDB" id="A0A8W8LPB3"/>
<accession>A0A8W8LPB3</accession>
<proteinExistence type="predicted"/>
<evidence type="ECO:0000313" key="2">
    <source>
        <dbReference type="EnsemblMetazoa" id="G29005.1:cds"/>
    </source>
</evidence>
<feature type="compositionally biased region" description="Pro residues" evidence="1">
    <location>
        <begin position="357"/>
        <end position="373"/>
    </location>
</feature>
<feature type="region of interest" description="Disordered" evidence="1">
    <location>
        <begin position="87"/>
        <end position="109"/>
    </location>
</feature>
<keyword evidence="3" id="KW-1185">Reference proteome</keyword>
<sequence>MEGLERFLRDIDEDLVCYKEEFIKLAVKSDSTLKYLRPYKRMLIDRIVNLQTPGTKEKLKQKCLDEFMLPKTPKRLKFGDLDAPISNATPTTVAERHERRSPAAAASRAPDNFLEQEVDRLNEERDTLSVLLVHKKDELNDLKQKPNLPSAICIPGNPITKSSCDNCHRKGHRSIMNRGNKSCPFMKCEGYHACGQERKHPDHMQSVTEAGKDGAQNLQRDLRYIKIATNSQIPEDQSLDHISNLISKGKSRVSSTVDPFVTSENVSKQNADIKPDSTGYSSPSASASAQQPLLQNSPFQMAQYNPYFPITSPTSPYQYVMYPNQWNSMYDVYGNGYPMYPANPMTSSTAPACAANPPLPLDSPPKNPPLPKD</sequence>
<reference evidence="2" key="1">
    <citation type="submission" date="2022-08" db="UniProtKB">
        <authorList>
            <consortium name="EnsemblMetazoa"/>
        </authorList>
    </citation>
    <scope>IDENTIFICATION</scope>
    <source>
        <strain evidence="2">05x7-T-G4-1.051#20</strain>
    </source>
</reference>
<name>A0A8W8LPB3_MAGGI</name>
<evidence type="ECO:0000256" key="1">
    <source>
        <dbReference type="SAM" id="MobiDB-lite"/>
    </source>
</evidence>
<feature type="region of interest" description="Disordered" evidence="1">
    <location>
        <begin position="266"/>
        <end position="290"/>
    </location>
</feature>
<organism evidence="2 3">
    <name type="scientific">Magallana gigas</name>
    <name type="common">Pacific oyster</name>
    <name type="synonym">Crassostrea gigas</name>
    <dbReference type="NCBI Taxonomy" id="29159"/>
    <lineage>
        <taxon>Eukaryota</taxon>
        <taxon>Metazoa</taxon>
        <taxon>Spiralia</taxon>
        <taxon>Lophotrochozoa</taxon>
        <taxon>Mollusca</taxon>
        <taxon>Bivalvia</taxon>
        <taxon>Autobranchia</taxon>
        <taxon>Pteriomorphia</taxon>
        <taxon>Ostreida</taxon>
        <taxon>Ostreoidea</taxon>
        <taxon>Ostreidae</taxon>
        <taxon>Magallana</taxon>
    </lineage>
</organism>
<dbReference type="Proteomes" id="UP000005408">
    <property type="component" value="Unassembled WGS sequence"/>
</dbReference>